<dbReference type="InterPro" id="IPR000524">
    <property type="entry name" value="Tscrpt_reg_HTH_GntR"/>
</dbReference>
<dbReference type="Gene3D" id="1.20.120.530">
    <property type="entry name" value="GntR ligand-binding domain-like"/>
    <property type="match status" value="1"/>
</dbReference>
<dbReference type="Gene3D" id="1.10.10.10">
    <property type="entry name" value="Winged helix-like DNA-binding domain superfamily/Winged helix DNA-binding domain"/>
    <property type="match status" value="1"/>
</dbReference>
<keyword evidence="1" id="KW-0805">Transcription regulation</keyword>
<keyword evidence="2" id="KW-0238">DNA-binding</keyword>
<gene>
    <name evidence="5" type="ORF">E1832_10620</name>
</gene>
<dbReference type="Pfam" id="PF00392">
    <property type="entry name" value="GntR"/>
    <property type="match status" value="1"/>
</dbReference>
<evidence type="ECO:0000256" key="2">
    <source>
        <dbReference type="ARBA" id="ARBA00023125"/>
    </source>
</evidence>
<evidence type="ECO:0000256" key="1">
    <source>
        <dbReference type="ARBA" id="ARBA00023015"/>
    </source>
</evidence>
<dbReference type="OrthoDB" id="8638122at2"/>
<dbReference type="GO" id="GO:0003677">
    <property type="term" value="F:DNA binding"/>
    <property type="evidence" value="ECO:0007669"/>
    <property type="project" value="UniProtKB-KW"/>
</dbReference>
<evidence type="ECO:0000313" key="6">
    <source>
        <dbReference type="Proteomes" id="UP000295301"/>
    </source>
</evidence>
<dbReference type="SMART" id="SM00895">
    <property type="entry name" value="FCD"/>
    <property type="match status" value="1"/>
</dbReference>
<proteinExistence type="predicted"/>
<protein>
    <submittedName>
        <fullName evidence="5">FCD domain-containing protein</fullName>
    </submittedName>
</protein>
<name>A0A4R5V820_9RHOB</name>
<dbReference type="PANTHER" id="PTHR43537">
    <property type="entry name" value="TRANSCRIPTIONAL REGULATOR, GNTR FAMILY"/>
    <property type="match status" value="1"/>
</dbReference>
<sequence length="229" mass="25560">MTLSDTVYERLRTDIVQGRFPPLQPLRLEQLKRDYGVGFSPLREALNRLQGERLVVSAAQRGFRVRSLSVAEMWDAVNSRILIEAEALRLSIDQGGDDWEATLVASFHALSLIVQRLGTGAADGADTAALEELERRHREFHLALISACGSTWLLDFAAKLNTETERYRVLALRCATLRRERDVGAEHRAILDAALARDPERAADLLDAHYRETGHFLEQVLQDAGTAAS</sequence>
<dbReference type="AlphaFoldDB" id="A0A4R5V820"/>
<dbReference type="SUPFAM" id="SSF48008">
    <property type="entry name" value="GntR ligand-binding domain-like"/>
    <property type="match status" value="1"/>
</dbReference>
<organism evidence="5 6">
    <name type="scientific">Antarcticimicrobium luteum</name>
    <dbReference type="NCBI Taxonomy" id="2547397"/>
    <lineage>
        <taxon>Bacteria</taxon>
        <taxon>Pseudomonadati</taxon>
        <taxon>Pseudomonadota</taxon>
        <taxon>Alphaproteobacteria</taxon>
        <taxon>Rhodobacterales</taxon>
        <taxon>Paracoccaceae</taxon>
        <taxon>Antarcticimicrobium</taxon>
    </lineage>
</organism>
<keyword evidence="6" id="KW-1185">Reference proteome</keyword>
<dbReference type="InterPro" id="IPR008920">
    <property type="entry name" value="TF_FadR/GntR_C"/>
</dbReference>
<dbReference type="SMART" id="SM00345">
    <property type="entry name" value="HTH_GNTR"/>
    <property type="match status" value="1"/>
</dbReference>
<reference evidence="5 6" key="1">
    <citation type="submission" date="2019-03" db="EMBL/GenBank/DDBJ databases">
        <title>Ruegeria lutea sp. nov., a novel strain, isolated from marine sediment, the Masan Bay, South Korea.</title>
        <authorList>
            <person name="Kim J."/>
            <person name="Kim D.-Y."/>
            <person name="Lee S.-S."/>
        </authorList>
    </citation>
    <scope>NUCLEOTIDE SEQUENCE [LARGE SCALE GENOMIC DNA]</scope>
    <source>
        <strain evidence="5 6">318-1</strain>
    </source>
</reference>
<evidence type="ECO:0000313" key="5">
    <source>
        <dbReference type="EMBL" id="TDK48104.1"/>
    </source>
</evidence>
<dbReference type="SUPFAM" id="SSF46785">
    <property type="entry name" value="Winged helix' DNA-binding domain"/>
    <property type="match status" value="1"/>
</dbReference>
<dbReference type="EMBL" id="SMUV01000064">
    <property type="protein sequence ID" value="TDK48104.1"/>
    <property type="molecule type" value="Genomic_DNA"/>
</dbReference>
<dbReference type="Proteomes" id="UP000295301">
    <property type="component" value="Unassembled WGS sequence"/>
</dbReference>
<dbReference type="PROSITE" id="PS50949">
    <property type="entry name" value="HTH_GNTR"/>
    <property type="match status" value="1"/>
</dbReference>
<dbReference type="RefSeq" id="WP_133359729.1">
    <property type="nucleotide sequence ID" value="NZ_SMUV01000064.1"/>
</dbReference>
<dbReference type="InterPro" id="IPR036390">
    <property type="entry name" value="WH_DNA-bd_sf"/>
</dbReference>
<feature type="domain" description="HTH gntR-type" evidence="4">
    <location>
        <begin position="1"/>
        <end position="68"/>
    </location>
</feature>
<keyword evidence="3" id="KW-0804">Transcription</keyword>
<accession>A0A4R5V820</accession>
<dbReference type="InterPro" id="IPR011711">
    <property type="entry name" value="GntR_C"/>
</dbReference>
<comment type="caution">
    <text evidence="5">The sequence shown here is derived from an EMBL/GenBank/DDBJ whole genome shotgun (WGS) entry which is preliminary data.</text>
</comment>
<dbReference type="PANTHER" id="PTHR43537:SF20">
    <property type="entry name" value="HTH-TYPE TRANSCRIPTIONAL REPRESSOR GLAR"/>
    <property type="match status" value="1"/>
</dbReference>
<dbReference type="InterPro" id="IPR036388">
    <property type="entry name" value="WH-like_DNA-bd_sf"/>
</dbReference>
<dbReference type="GO" id="GO:0003700">
    <property type="term" value="F:DNA-binding transcription factor activity"/>
    <property type="evidence" value="ECO:0007669"/>
    <property type="project" value="InterPro"/>
</dbReference>
<dbReference type="Pfam" id="PF07729">
    <property type="entry name" value="FCD"/>
    <property type="match status" value="1"/>
</dbReference>
<evidence type="ECO:0000256" key="3">
    <source>
        <dbReference type="ARBA" id="ARBA00023163"/>
    </source>
</evidence>
<evidence type="ECO:0000259" key="4">
    <source>
        <dbReference type="PROSITE" id="PS50949"/>
    </source>
</evidence>